<keyword evidence="3" id="KW-1185">Reference proteome</keyword>
<evidence type="ECO:0000313" key="2">
    <source>
        <dbReference type="EMBL" id="GAA3627455.1"/>
    </source>
</evidence>
<dbReference type="Proteomes" id="UP001500630">
    <property type="component" value="Unassembled WGS sequence"/>
</dbReference>
<sequence length="55" mass="6155">MTLGAHTYTRLGDETPWTNESDHGSAAERVSAFNRGAARNYRLPARPTRRRGLPD</sequence>
<name>A0ABP7A922_9ACTN</name>
<comment type="caution">
    <text evidence="2">The sequence shown here is derived from an EMBL/GenBank/DDBJ whole genome shotgun (WGS) entry which is preliminary data.</text>
</comment>
<gene>
    <name evidence="2" type="ORF">GCM10022419_135960</name>
</gene>
<protein>
    <submittedName>
        <fullName evidence="2">Uncharacterized protein</fullName>
    </submittedName>
</protein>
<dbReference type="EMBL" id="BAABDQ010000095">
    <property type="protein sequence ID" value="GAA3627455.1"/>
    <property type="molecule type" value="Genomic_DNA"/>
</dbReference>
<evidence type="ECO:0000313" key="3">
    <source>
        <dbReference type="Proteomes" id="UP001500630"/>
    </source>
</evidence>
<reference evidence="3" key="1">
    <citation type="journal article" date="2019" name="Int. J. Syst. Evol. Microbiol.">
        <title>The Global Catalogue of Microorganisms (GCM) 10K type strain sequencing project: providing services to taxonomists for standard genome sequencing and annotation.</title>
        <authorList>
            <consortium name="The Broad Institute Genomics Platform"/>
            <consortium name="The Broad Institute Genome Sequencing Center for Infectious Disease"/>
            <person name="Wu L."/>
            <person name="Ma J."/>
        </authorList>
    </citation>
    <scope>NUCLEOTIDE SEQUENCE [LARGE SCALE GENOMIC DNA]</scope>
    <source>
        <strain evidence="3">JCM 17326</strain>
    </source>
</reference>
<accession>A0ABP7A922</accession>
<dbReference type="RefSeq" id="WP_345581294.1">
    <property type="nucleotide sequence ID" value="NZ_BAABDQ010000095.1"/>
</dbReference>
<organism evidence="2 3">
    <name type="scientific">Nonomuraea rosea</name>
    <dbReference type="NCBI Taxonomy" id="638574"/>
    <lineage>
        <taxon>Bacteria</taxon>
        <taxon>Bacillati</taxon>
        <taxon>Actinomycetota</taxon>
        <taxon>Actinomycetes</taxon>
        <taxon>Streptosporangiales</taxon>
        <taxon>Streptosporangiaceae</taxon>
        <taxon>Nonomuraea</taxon>
    </lineage>
</organism>
<feature type="region of interest" description="Disordered" evidence="1">
    <location>
        <begin position="1"/>
        <end position="55"/>
    </location>
</feature>
<proteinExistence type="predicted"/>
<evidence type="ECO:0000256" key="1">
    <source>
        <dbReference type="SAM" id="MobiDB-lite"/>
    </source>
</evidence>